<dbReference type="PANTHER" id="PTHR33164">
    <property type="entry name" value="TRANSCRIPTIONAL REGULATOR, MARR FAMILY"/>
    <property type="match status" value="1"/>
</dbReference>
<dbReference type="InterPro" id="IPR036390">
    <property type="entry name" value="WH_DNA-bd_sf"/>
</dbReference>
<dbReference type="SUPFAM" id="SSF46785">
    <property type="entry name" value="Winged helix' DNA-binding domain"/>
    <property type="match status" value="1"/>
</dbReference>
<keyword evidence="1" id="KW-0805">Transcription regulation</keyword>
<dbReference type="InterPro" id="IPR036388">
    <property type="entry name" value="WH-like_DNA-bd_sf"/>
</dbReference>
<keyword evidence="2" id="KW-0238">DNA-binding</keyword>
<dbReference type="PROSITE" id="PS01117">
    <property type="entry name" value="HTH_MARR_1"/>
    <property type="match status" value="1"/>
</dbReference>
<keyword evidence="6" id="KW-1185">Reference proteome</keyword>
<dbReference type="SMART" id="SM00347">
    <property type="entry name" value="HTH_MARR"/>
    <property type="match status" value="1"/>
</dbReference>
<dbReference type="PANTHER" id="PTHR33164:SF43">
    <property type="entry name" value="HTH-TYPE TRANSCRIPTIONAL REPRESSOR YETL"/>
    <property type="match status" value="1"/>
</dbReference>
<dbReference type="RefSeq" id="WP_165054534.1">
    <property type="nucleotide sequence ID" value="NZ_JAALFE010000055.1"/>
</dbReference>
<dbReference type="PROSITE" id="PS50995">
    <property type="entry name" value="HTH_MARR_2"/>
    <property type="match status" value="1"/>
</dbReference>
<dbReference type="InterPro" id="IPR023187">
    <property type="entry name" value="Tscrpt_reg_MarR-type_CS"/>
</dbReference>
<dbReference type="Pfam" id="PF12802">
    <property type="entry name" value="MarR_2"/>
    <property type="match status" value="1"/>
</dbReference>
<evidence type="ECO:0000256" key="3">
    <source>
        <dbReference type="ARBA" id="ARBA00023163"/>
    </source>
</evidence>
<dbReference type="AlphaFoldDB" id="A0A6M1TYM4"/>
<dbReference type="GO" id="GO:0006950">
    <property type="term" value="P:response to stress"/>
    <property type="evidence" value="ECO:0007669"/>
    <property type="project" value="TreeGrafter"/>
</dbReference>
<protein>
    <submittedName>
        <fullName evidence="5">MarR family transcriptional regulator</fullName>
    </submittedName>
</protein>
<dbReference type="Proteomes" id="UP000474758">
    <property type="component" value="Unassembled WGS sequence"/>
</dbReference>
<dbReference type="Gene3D" id="1.10.10.10">
    <property type="entry name" value="Winged helix-like DNA-binding domain superfamily/Winged helix DNA-binding domain"/>
    <property type="match status" value="1"/>
</dbReference>
<feature type="domain" description="HTH marR-type" evidence="4">
    <location>
        <begin position="9"/>
        <end position="145"/>
    </location>
</feature>
<name>A0A6M1TYM4_9RHOB</name>
<evidence type="ECO:0000256" key="1">
    <source>
        <dbReference type="ARBA" id="ARBA00023015"/>
    </source>
</evidence>
<accession>A0A6M1TYM4</accession>
<dbReference type="InterPro" id="IPR039422">
    <property type="entry name" value="MarR/SlyA-like"/>
</dbReference>
<evidence type="ECO:0000313" key="5">
    <source>
        <dbReference type="EMBL" id="NGQ93418.1"/>
    </source>
</evidence>
<dbReference type="GO" id="GO:0003700">
    <property type="term" value="F:DNA-binding transcription factor activity"/>
    <property type="evidence" value="ECO:0007669"/>
    <property type="project" value="InterPro"/>
</dbReference>
<evidence type="ECO:0000259" key="4">
    <source>
        <dbReference type="PROSITE" id="PS50995"/>
    </source>
</evidence>
<keyword evidence="3" id="KW-0804">Transcription</keyword>
<comment type="caution">
    <text evidence="5">The sequence shown here is derived from an EMBL/GenBank/DDBJ whole genome shotgun (WGS) entry which is preliminary data.</text>
</comment>
<dbReference type="InterPro" id="IPR000835">
    <property type="entry name" value="HTH_MarR-typ"/>
</dbReference>
<proteinExistence type="predicted"/>
<reference evidence="5 6" key="1">
    <citation type="submission" date="2020-02" db="EMBL/GenBank/DDBJ databases">
        <title>Rhodobacter translucens sp. nov., a novel bacterium isolated from activated sludge.</title>
        <authorList>
            <person name="Liu J."/>
        </authorList>
    </citation>
    <scope>NUCLEOTIDE SEQUENCE [LARGE SCALE GENOMIC DNA]</scope>
    <source>
        <strain evidence="5 6">HX-7-19</strain>
    </source>
</reference>
<organism evidence="5 6">
    <name type="scientific">Paragemmobacter kunshanensis</name>
    <dbReference type="NCBI Taxonomy" id="2583234"/>
    <lineage>
        <taxon>Bacteria</taxon>
        <taxon>Pseudomonadati</taxon>
        <taxon>Pseudomonadota</taxon>
        <taxon>Alphaproteobacteria</taxon>
        <taxon>Rhodobacterales</taxon>
        <taxon>Paracoccaceae</taxon>
        <taxon>Paragemmobacter</taxon>
    </lineage>
</organism>
<evidence type="ECO:0000256" key="2">
    <source>
        <dbReference type="ARBA" id="ARBA00023125"/>
    </source>
</evidence>
<dbReference type="EMBL" id="JAALFE010000055">
    <property type="protein sequence ID" value="NGQ93418.1"/>
    <property type="molecule type" value="Genomic_DNA"/>
</dbReference>
<evidence type="ECO:0000313" key="6">
    <source>
        <dbReference type="Proteomes" id="UP000474758"/>
    </source>
</evidence>
<sequence length="153" mass="16550">MTADPHLPTLSLFSALSAAHHMAQRLIESRLPKGLNAPQFAVLDRLSRLGEGQTPISLAETFGWPKTSMSHTLAVLESRGLVRLEPNPRDGRSKCLWLTPKGRGLALIGRTAIEADLDRISALAPVEAVEALAADLLSLAARLSDQRRFPEVA</sequence>
<gene>
    <name evidence="5" type="ORF">G5V65_21275</name>
</gene>
<dbReference type="GO" id="GO:0003677">
    <property type="term" value="F:DNA binding"/>
    <property type="evidence" value="ECO:0007669"/>
    <property type="project" value="UniProtKB-KW"/>
</dbReference>